<dbReference type="CDD" id="cd09274">
    <property type="entry name" value="RNase_HI_RT_Ty3"/>
    <property type="match status" value="1"/>
</dbReference>
<keyword evidence="2" id="KW-0808">Transferase</keyword>
<dbReference type="PROSITE" id="PS50878">
    <property type="entry name" value="RT_POL"/>
    <property type="match status" value="1"/>
</dbReference>
<keyword evidence="5" id="KW-0255">Endonuclease</keyword>
<dbReference type="Gene3D" id="3.10.20.370">
    <property type="match status" value="1"/>
</dbReference>
<evidence type="ECO:0000256" key="2">
    <source>
        <dbReference type="ARBA" id="ARBA00022679"/>
    </source>
</evidence>
<dbReference type="PROSITE" id="PS50994">
    <property type="entry name" value="INTEGRASE"/>
    <property type="match status" value="1"/>
</dbReference>
<dbReference type="Pfam" id="PF00665">
    <property type="entry name" value="rve"/>
    <property type="match status" value="1"/>
</dbReference>
<dbReference type="Gene3D" id="3.10.10.10">
    <property type="entry name" value="HIV Type 1 Reverse Transcriptase, subunit A, domain 1"/>
    <property type="match status" value="1"/>
</dbReference>
<organism evidence="12 13">
    <name type="scientific">Petrolisthes manimaculis</name>
    <dbReference type="NCBI Taxonomy" id="1843537"/>
    <lineage>
        <taxon>Eukaryota</taxon>
        <taxon>Metazoa</taxon>
        <taxon>Ecdysozoa</taxon>
        <taxon>Arthropoda</taxon>
        <taxon>Crustacea</taxon>
        <taxon>Multicrustacea</taxon>
        <taxon>Malacostraca</taxon>
        <taxon>Eumalacostraca</taxon>
        <taxon>Eucarida</taxon>
        <taxon>Decapoda</taxon>
        <taxon>Pleocyemata</taxon>
        <taxon>Anomura</taxon>
        <taxon>Galatheoidea</taxon>
        <taxon>Porcellanidae</taxon>
        <taxon>Petrolisthes</taxon>
    </lineage>
</organism>
<dbReference type="GO" id="GO:0004190">
    <property type="term" value="F:aspartic-type endopeptidase activity"/>
    <property type="evidence" value="ECO:0007669"/>
    <property type="project" value="InterPro"/>
</dbReference>
<dbReference type="FunFam" id="3.30.420.10:FF:000063">
    <property type="entry name" value="Retrovirus-related Pol polyprotein from transposon 297-like Protein"/>
    <property type="match status" value="1"/>
</dbReference>
<dbReference type="SUPFAM" id="SSF57756">
    <property type="entry name" value="Retrovirus zinc finger-like domains"/>
    <property type="match status" value="1"/>
</dbReference>
<dbReference type="GO" id="GO:0042575">
    <property type="term" value="C:DNA polymerase complex"/>
    <property type="evidence" value="ECO:0007669"/>
    <property type="project" value="UniProtKB-ARBA"/>
</dbReference>
<dbReference type="EC" id="2.7.7.49" evidence="1"/>
<keyword evidence="13" id="KW-1185">Reference proteome</keyword>
<dbReference type="InterPro" id="IPR050951">
    <property type="entry name" value="Retrovirus_Pol_polyprotein"/>
</dbReference>
<dbReference type="InterPro" id="IPR041588">
    <property type="entry name" value="Integrase_H2C2"/>
</dbReference>
<dbReference type="Pfam" id="PF17917">
    <property type="entry name" value="RT_RNaseH"/>
    <property type="match status" value="1"/>
</dbReference>
<evidence type="ECO:0000256" key="3">
    <source>
        <dbReference type="ARBA" id="ARBA00022695"/>
    </source>
</evidence>
<dbReference type="CDD" id="cd01647">
    <property type="entry name" value="RT_LTR"/>
    <property type="match status" value="1"/>
</dbReference>
<evidence type="ECO:0000256" key="8">
    <source>
        <dbReference type="SAM" id="MobiDB-lite"/>
    </source>
</evidence>
<evidence type="ECO:0000256" key="7">
    <source>
        <dbReference type="ARBA" id="ARBA00022918"/>
    </source>
</evidence>
<proteinExistence type="predicted"/>
<dbReference type="InterPro" id="IPR043128">
    <property type="entry name" value="Rev_trsase/Diguanyl_cyclase"/>
</dbReference>
<dbReference type="Gene3D" id="1.10.340.70">
    <property type="match status" value="1"/>
</dbReference>
<evidence type="ECO:0000256" key="5">
    <source>
        <dbReference type="ARBA" id="ARBA00022759"/>
    </source>
</evidence>
<keyword evidence="6" id="KW-0378">Hydrolase</keyword>
<dbReference type="EMBL" id="JAWZYT010000811">
    <property type="protein sequence ID" value="KAK4318653.1"/>
    <property type="molecule type" value="Genomic_DNA"/>
</dbReference>
<accession>A0AAE1Q2B5</accession>
<protein>
    <recommendedName>
        <fullName evidence="1">RNA-directed DNA polymerase</fullName>
        <ecNumber evidence="1">2.7.7.49</ecNumber>
    </recommendedName>
</protein>
<name>A0AAE1Q2B5_9EUCA</name>
<dbReference type="InterPro" id="IPR041373">
    <property type="entry name" value="RT_RNaseH"/>
</dbReference>
<dbReference type="Proteomes" id="UP001292094">
    <property type="component" value="Unassembled WGS sequence"/>
</dbReference>
<dbReference type="InterPro" id="IPR021109">
    <property type="entry name" value="Peptidase_aspartic_dom_sf"/>
</dbReference>
<dbReference type="InterPro" id="IPR012337">
    <property type="entry name" value="RNaseH-like_sf"/>
</dbReference>
<dbReference type="Pfam" id="PF00078">
    <property type="entry name" value="RVT_1"/>
    <property type="match status" value="1"/>
</dbReference>
<dbReference type="InterPro" id="IPR001584">
    <property type="entry name" value="Integrase_cat-core"/>
</dbReference>
<dbReference type="InterPro" id="IPR036875">
    <property type="entry name" value="Znf_CCHC_sf"/>
</dbReference>
<feature type="compositionally biased region" description="Basic and acidic residues" evidence="8">
    <location>
        <begin position="1357"/>
        <end position="1371"/>
    </location>
</feature>
<dbReference type="GO" id="GO:0003676">
    <property type="term" value="F:nucleic acid binding"/>
    <property type="evidence" value="ECO:0007669"/>
    <property type="project" value="InterPro"/>
</dbReference>
<dbReference type="InterPro" id="IPR001995">
    <property type="entry name" value="Peptidase_A2_cat"/>
</dbReference>
<feature type="region of interest" description="Disordered" evidence="8">
    <location>
        <begin position="1279"/>
        <end position="1433"/>
    </location>
</feature>
<dbReference type="GO" id="GO:0015074">
    <property type="term" value="P:DNA integration"/>
    <property type="evidence" value="ECO:0007669"/>
    <property type="project" value="InterPro"/>
</dbReference>
<dbReference type="SUPFAM" id="SSF56672">
    <property type="entry name" value="DNA/RNA polymerases"/>
    <property type="match status" value="1"/>
</dbReference>
<dbReference type="FunFam" id="3.10.20.370:FF:000001">
    <property type="entry name" value="Retrovirus-related Pol polyprotein from transposon 17.6-like protein"/>
    <property type="match status" value="1"/>
</dbReference>
<evidence type="ECO:0000259" key="11">
    <source>
        <dbReference type="PROSITE" id="PS50994"/>
    </source>
</evidence>
<feature type="compositionally biased region" description="Low complexity" evidence="8">
    <location>
        <begin position="1298"/>
        <end position="1311"/>
    </location>
</feature>
<dbReference type="PANTHER" id="PTHR37984">
    <property type="entry name" value="PROTEIN CBG26694"/>
    <property type="match status" value="1"/>
</dbReference>
<feature type="domain" description="Peptidase A2" evidence="9">
    <location>
        <begin position="314"/>
        <end position="394"/>
    </location>
</feature>
<dbReference type="Gene3D" id="3.30.420.10">
    <property type="entry name" value="Ribonuclease H-like superfamily/Ribonuclease H"/>
    <property type="match status" value="1"/>
</dbReference>
<keyword evidence="4" id="KW-0540">Nuclease</keyword>
<feature type="domain" description="Reverse transcriptase" evidence="10">
    <location>
        <begin position="471"/>
        <end position="649"/>
    </location>
</feature>
<dbReference type="InterPro" id="IPR043502">
    <property type="entry name" value="DNA/RNA_pol_sf"/>
</dbReference>
<dbReference type="Gene3D" id="2.40.70.10">
    <property type="entry name" value="Acid Proteases"/>
    <property type="match status" value="1"/>
</dbReference>
<dbReference type="Gene3D" id="4.10.60.10">
    <property type="entry name" value="Zinc finger, CCHC-type"/>
    <property type="match status" value="1"/>
</dbReference>
<dbReference type="SUPFAM" id="SSF53098">
    <property type="entry name" value="Ribonuclease H-like"/>
    <property type="match status" value="1"/>
</dbReference>
<dbReference type="GO" id="GO:0003964">
    <property type="term" value="F:RNA-directed DNA polymerase activity"/>
    <property type="evidence" value="ECO:0007669"/>
    <property type="project" value="UniProtKB-KW"/>
</dbReference>
<evidence type="ECO:0000313" key="13">
    <source>
        <dbReference type="Proteomes" id="UP001292094"/>
    </source>
</evidence>
<dbReference type="FunFam" id="1.10.340.70:FF:000003">
    <property type="entry name" value="Protein CBG25708"/>
    <property type="match status" value="1"/>
</dbReference>
<reference evidence="12" key="1">
    <citation type="submission" date="2023-11" db="EMBL/GenBank/DDBJ databases">
        <title>Genome assemblies of two species of porcelain crab, Petrolisthes cinctipes and Petrolisthes manimaculis (Anomura: Porcellanidae).</title>
        <authorList>
            <person name="Angst P."/>
        </authorList>
    </citation>
    <scope>NUCLEOTIDE SEQUENCE</scope>
    <source>
        <strain evidence="12">PB745_02</strain>
        <tissue evidence="12">Gill</tissue>
    </source>
</reference>
<dbReference type="GO" id="GO:0004519">
    <property type="term" value="F:endonuclease activity"/>
    <property type="evidence" value="ECO:0007669"/>
    <property type="project" value="UniProtKB-KW"/>
</dbReference>
<sequence length="1433" mass="160743">MPLYGTLEQFNEGNGTTWEEYCERMEQYFLANAVTEVAVKRAIFLSSVGASTYSKLRSLCSPSKPKDKSFDALIALLNSYFDPKPSVILARFRFNSCYMKEGEKIKDFVAKLRKLSEHCNYGLMLNELLRDRLVCGVINKKIQSRLLSEVDLTLDKAVELAVAMETAACDTEELQQPNVSVETSRVHRVYWPQHRNTSSAPGTSASRQPVKCFRCLSRRHASKDCPFRNKACFDCQKLGHTRAAHRAGTVNNVEVTEKSVEMESGVATSEFGVSHSSETNCDTVYSLFKVDSNQNEICHVTPVMVKLRINGLDTQMEVDTGASVSVMSEEEFKKLGGCTASLRPSLREFRTYTGENIAVLGVTDVKVWIANHEELNLPLIVAKGQGPGLLGRNWMARIRLDWPTILGKLKVNVVRAEEEFSEVFSEELGCFTGGKARLLIDDSVKPKFYKARPVPLALQKKVDEELDRLEAIGVIKTVKHSDWAAPIVVVPKPSGSVRICGDFKLTVNTVAALEQYPLPRTDELFALLSGCSVFSKLDMSHAYNQIELEEESQRYVVINTTKGLKQYTRLAFGIHSAVAIFQRMLSNLLAGLPHVTVFLDDVVVGGVTEAEHDSTLREVLRRMSASGLRLNRAKCQLRLPEVTYLGHRVSSKGVEPTDDKTQAIVQAPAPTDVKSLRAWLGLINYYSRFLKNLASILSPLYKLLKDGQEWEWNREQSEAFQAAKKLLLKSNCLAHFDISKETVLACDASPYGLGCVLSQIDDKGVERPVAFYSRKLNETEQRYAQIDREGLSIISGVKKWHYYLYGRPFVIVTDHKPLLGLLGEDKPLPVNASPRVQRWALMLSAYTYKLVYSPGRYQPHCDGLSRLPLPHSPTKVPAPTETVHLMEFLNEGPVTQEQIRKWTGRDPVLSAVREYVRWGWPDDLSDKSPGFLSYKNRMSELSIHEECLMWGCRVIIPPQGRQAVLKEVHEGHFGASRMKNRARSYFWWPGLDKELEEVAATCSVCQESRGSAPPADLQPWTWPSQPWRRLHLDYCGPFEGFMWLLIVDAHSKWLDVHKTTTTSAEVTIECCRKSMASFGIPDYVVTDNATCFTCPAFKEFCKKNGIRHLTSPPWSPKSNGLVERAVQTFKTGLRKQRNGSLSTKVSRFLFNYRAVPHSVTGVSPAEMMFSRPMRTSLDLLKQDIRQDRMDNYQRSQKEWYDRQSRPRSFQVGDKVYVYSLPKTGQRSNWLPGVITSGQGTSYEVTLEDGRTFRRHVDHLRFRQVASGDMTTTACVPQVSKGSAVTSMPTFDMPEPKSQTPEQQTEQQTEQTAVSLEEGRPSTSLPPFTGLSPSASDAAAPPSVPTQVDLPQSSPVPELRRSSRVSDWKPTEEALLALNETEAIEGHSGPFESKDVIADEPLPSTSAGSVARPIPLTRTHDEHAPLPNFGGRSR</sequence>
<dbReference type="PANTHER" id="PTHR37984:SF13">
    <property type="entry name" value="RIBONUCLEASE H"/>
    <property type="match status" value="1"/>
</dbReference>
<dbReference type="InterPro" id="IPR036397">
    <property type="entry name" value="RNaseH_sf"/>
</dbReference>
<dbReference type="PROSITE" id="PS50175">
    <property type="entry name" value="ASP_PROT_RETROV"/>
    <property type="match status" value="1"/>
</dbReference>
<evidence type="ECO:0000259" key="10">
    <source>
        <dbReference type="PROSITE" id="PS50878"/>
    </source>
</evidence>
<evidence type="ECO:0000256" key="6">
    <source>
        <dbReference type="ARBA" id="ARBA00022801"/>
    </source>
</evidence>
<dbReference type="Pfam" id="PF17921">
    <property type="entry name" value="Integrase_H2C2"/>
    <property type="match status" value="1"/>
</dbReference>
<dbReference type="InterPro" id="IPR000477">
    <property type="entry name" value="RT_dom"/>
</dbReference>
<feature type="domain" description="Integrase catalytic" evidence="11">
    <location>
        <begin position="1022"/>
        <end position="1172"/>
    </location>
</feature>
<keyword evidence="3" id="KW-0548">Nucleotidyltransferase</keyword>
<dbReference type="SUPFAM" id="SSF50630">
    <property type="entry name" value="Acid proteases"/>
    <property type="match status" value="1"/>
</dbReference>
<evidence type="ECO:0000256" key="1">
    <source>
        <dbReference type="ARBA" id="ARBA00012493"/>
    </source>
</evidence>
<dbReference type="FunFam" id="3.30.70.270:FF:000026">
    <property type="entry name" value="Transposon Ty3-G Gag-Pol polyprotein"/>
    <property type="match status" value="1"/>
</dbReference>
<keyword evidence="7" id="KW-0695">RNA-directed DNA polymerase</keyword>
<dbReference type="GO" id="GO:0006508">
    <property type="term" value="P:proteolysis"/>
    <property type="evidence" value="ECO:0007669"/>
    <property type="project" value="InterPro"/>
</dbReference>
<feature type="compositionally biased region" description="Polar residues" evidence="8">
    <location>
        <begin position="1279"/>
        <end position="1288"/>
    </location>
</feature>
<gene>
    <name evidence="12" type="ORF">Pmani_010347</name>
</gene>
<evidence type="ECO:0000256" key="4">
    <source>
        <dbReference type="ARBA" id="ARBA00022722"/>
    </source>
</evidence>
<dbReference type="GO" id="GO:0008270">
    <property type="term" value="F:zinc ion binding"/>
    <property type="evidence" value="ECO:0007669"/>
    <property type="project" value="InterPro"/>
</dbReference>
<dbReference type="Gene3D" id="3.30.70.270">
    <property type="match status" value="2"/>
</dbReference>
<evidence type="ECO:0000259" key="9">
    <source>
        <dbReference type="PROSITE" id="PS50175"/>
    </source>
</evidence>
<dbReference type="Pfam" id="PF13650">
    <property type="entry name" value="Asp_protease_2"/>
    <property type="match status" value="1"/>
</dbReference>
<feature type="compositionally biased region" description="Low complexity" evidence="8">
    <location>
        <begin position="1331"/>
        <end position="1340"/>
    </location>
</feature>
<comment type="caution">
    <text evidence="12">The sequence shown here is derived from an EMBL/GenBank/DDBJ whole genome shotgun (WGS) entry which is preliminary data.</text>
</comment>
<evidence type="ECO:0000313" key="12">
    <source>
        <dbReference type="EMBL" id="KAK4318653.1"/>
    </source>
</evidence>